<name>X1J8T1_9ZZZZ</name>
<dbReference type="AlphaFoldDB" id="X1J8T1"/>
<sequence>GRIIKLGSNVFKITKNNLIQILLFFGDLVLIYLIWGSSNNVVIIFSMFTVMISLIFHIDYFFNLVINPNLVYFPLYNFVEWIWNFWRKNEVKRINKKNDLEYIKIHKEGLKLFIKGSAKFFSILKNKITILYSKRGLLYAR</sequence>
<comment type="caution">
    <text evidence="2">The sequence shown here is derived from an EMBL/GenBank/DDBJ whole genome shotgun (WGS) entry which is preliminary data.</text>
</comment>
<evidence type="ECO:0000313" key="2">
    <source>
        <dbReference type="EMBL" id="GAH74789.1"/>
    </source>
</evidence>
<evidence type="ECO:0000256" key="1">
    <source>
        <dbReference type="SAM" id="Phobius"/>
    </source>
</evidence>
<reference evidence="2" key="1">
    <citation type="journal article" date="2014" name="Front. Microbiol.">
        <title>High frequency of phylogenetically diverse reductive dehalogenase-homologous genes in deep subseafloor sedimentary metagenomes.</title>
        <authorList>
            <person name="Kawai M."/>
            <person name="Futagami T."/>
            <person name="Toyoda A."/>
            <person name="Takaki Y."/>
            <person name="Nishi S."/>
            <person name="Hori S."/>
            <person name="Arai W."/>
            <person name="Tsubouchi T."/>
            <person name="Morono Y."/>
            <person name="Uchiyama I."/>
            <person name="Ito T."/>
            <person name="Fujiyama A."/>
            <person name="Inagaki F."/>
            <person name="Takami H."/>
        </authorList>
    </citation>
    <scope>NUCLEOTIDE SEQUENCE</scope>
    <source>
        <strain evidence="2">Expedition CK06-06</strain>
    </source>
</reference>
<feature type="transmembrane region" description="Helical" evidence="1">
    <location>
        <begin position="42"/>
        <end position="63"/>
    </location>
</feature>
<dbReference type="EMBL" id="BARU01027508">
    <property type="protein sequence ID" value="GAH74789.1"/>
    <property type="molecule type" value="Genomic_DNA"/>
</dbReference>
<feature type="non-terminal residue" evidence="2">
    <location>
        <position position="1"/>
    </location>
</feature>
<keyword evidence="1" id="KW-1133">Transmembrane helix</keyword>
<keyword evidence="1" id="KW-0472">Membrane</keyword>
<proteinExistence type="predicted"/>
<protein>
    <submittedName>
        <fullName evidence="2">Uncharacterized protein</fullName>
    </submittedName>
</protein>
<feature type="transmembrane region" description="Helical" evidence="1">
    <location>
        <begin position="18"/>
        <end position="35"/>
    </location>
</feature>
<gene>
    <name evidence="2" type="ORF">S03H2_44028</name>
</gene>
<organism evidence="2">
    <name type="scientific">marine sediment metagenome</name>
    <dbReference type="NCBI Taxonomy" id="412755"/>
    <lineage>
        <taxon>unclassified sequences</taxon>
        <taxon>metagenomes</taxon>
        <taxon>ecological metagenomes</taxon>
    </lineage>
</organism>
<accession>X1J8T1</accession>
<keyword evidence="1" id="KW-0812">Transmembrane</keyword>